<keyword evidence="2" id="KW-1185">Reference proteome</keyword>
<name>A0ABU8YUD4_9CYAN</name>
<dbReference type="PANTHER" id="PTHR47914:SF1">
    <property type="entry name" value="ALPHA_BETA-HYDROLASES SUPERFAMILY PROTEIN"/>
    <property type="match status" value="1"/>
</dbReference>
<feature type="non-terminal residue" evidence="1">
    <location>
        <position position="1"/>
    </location>
</feature>
<gene>
    <name evidence="1" type="ORF">WMG39_24345</name>
</gene>
<proteinExistence type="predicted"/>
<dbReference type="EMBL" id="JBBLXS010000473">
    <property type="protein sequence ID" value="MEK0187945.1"/>
    <property type="molecule type" value="Genomic_DNA"/>
</dbReference>
<dbReference type="GO" id="GO:0016787">
    <property type="term" value="F:hydrolase activity"/>
    <property type="evidence" value="ECO:0007669"/>
    <property type="project" value="UniProtKB-KW"/>
</dbReference>
<comment type="caution">
    <text evidence="1">The sequence shown here is derived from an EMBL/GenBank/DDBJ whole genome shotgun (WGS) entry which is preliminary data.</text>
</comment>
<evidence type="ECO:0000313" key="2">
    <source>
        <dbReference type="Proteomes" id="UP001384579"/>
    </source>
</evidence>
<reference evidence="1 2" key="1">
    <citation type="journal article" date="2020" name="Harmful Algae">
        <title>Molecular and morphological characterization of a novel dihydroanatoxin-a producing Microcoleus species (cyanobacteria) from the Russian River, California, USA.</title>
        <authorList>
            <person name="Conklin K.Y."/>
            <person name="Stancheva R."/>
            <person name="Otten T.G."/>
            <person name="Fadness R."/>
            <person name="Boyer G.L."/>
            <person name="Read B."/>
            <person name="Zhang X."/>
            <person name="Sheath R.G."/>
        </authorList>
    </citation>
    <scope>NUCLEOTIDE SEQUENCE [LARGE SCALE GENOMIC DNA]</scope>
    <source>
        <strain evidence="1 2">PTRS2</strain>
    </source>
</reference>
<sequence length="79" mass="8471">AFVTGGLDPVKTRSEFTDKFQQLAMPVMVVIAENAPPKSKAEMEVLAELSGVESRVIPGSLGTHEENAVDLAKVIKSFI</sequence>
<dbReference type="PANTHER" id="PTHR47914">
    <property type="entry name" value="ALPHA/BETA-HYDROLASES SUPERFAMILY PROTEIN"/>
    <property type="match status" value="1"/>
</dbReference>
<dbReference type="Proteomes" id="UP001384579">
    <property type="component" value="Unassembled WGS sequence"/>
</dbReference>
<organism evidence="1 2">
    <name type="scientific">Microcoleus anatoxicus PTRS2</name>
    <dbReference type="NCBI Taxonomy" id="2705321"/>
    <lineage>
        <taxon>Bacteria</taxon>
        <taxon>Bacillati</taxon>
        <taxon>Cyanobacteriota</taxon>
        <taxon>Cyanophyceae</taxon>
        <taxon>Oscillatoriophycideae</taxon>
        <taxon>Oscillatoriales</taxon>
        <taxon>Microcoleaceae</taxon>
        <taxon>Microcoleus</taxon>
        <taxon>Microcoleus anatoxicus</taxon>
    </lineage>
</organism>
<evidence type="ECO:0000313" key="1">
    <source>
        <dbReference type="EMBL" id="MEK0187945.1"/>
    </source>
</evidence>
<accession>A0ABU8YUD4</accession>
<keyword evidence="1" id="KW-0378">Hydrolase</keyword>
<protein>
    <submittedName>
        <fullName evidence="1">Alpha/beta hydrolase</fullName>
    </submittedName>
</protein>